<evidence type="ECO:0000313" key="3">
    <source>
        <dbReference type="EMBL" id="CCI53891.1"/>
    </source>
</evidence>
<comment type="caution">
    <text evidence="3">The sequence shown here is derived from an EMBL/GenBank/DDBJ whole genome shotgun (WGS) entry which is preliminary data.</text>
</comment>
<dbReference type="AlphaFoldDB" id="A0A077M999"/>
<dbReference type="InterPro" id="IPR036390">
    <property type="entry name" value="WH_DNA-bd_sf"/>
</dbReference>
<organism evidence="3 4">
    <name type="scientific">Nostocoides jenkinsii Ben 74</name>
    <dbReference type="NCBI Taxonomy" id="1193518"/>
    <lineage>
        <taxon>Bacteria</taxon>
        <taxon>Bacillati</taxon>
        <taxon>Actinomycetota</taxon>
        <taxon>Actinomycetes</taxon>
        <taxon>Micrococcales</taxon>
        <taxon>Intrasporangiaceae</taxon>
        <taxon>Nostocoides</taxon>
    </lineage>
</organism>
<evidence type="ECO:0000259" key="2">
    <source>
        <dbReference type="Pfam" id="PF12802"/>
    </source>
</evidence>
<feature type="domain" description="HTH marR-type" evidence="2">
    <location>
        <begin position="19"/>
        <end position="75"/>
    </location>
</feature>
<evidence type="ECO:0000256" key="1">
    <source>
        <dbReference type="SAM" id="MobiDB-lite"/>
    </source>
</evidence>
<dbReference type="InterPro" id="IPR000835">
    <property type="entry name" value="HTH_MarR-typ"/>
</dbReference>
<gene>
    <name evidence="3" type="ORF">BN13_500019</name>
</gene>
<accession>A0A077M999</accession>
<feature type="region of interest" description="Disordered" evidence="1">
    <location>
        <begin position="1"/>
        <end position="20"/>
    </location>
</feature>
<proteinExistence type="predicted"/>
<dbReference type="Proteomes" id="UP000035720">
    <property type="component" value="Unassembled WGS sequence"/>
</dbReference>
<reference evidence="3 4" key="1">
    <citation type="journal article" date="2013" name="ISME J.">
        <title>A metabolic model for members of the genus Tetrasphaera involved in enhanced biological phosphorus removal.</title>
        <authorList>
            <person name="Kristiansen R."/>
            <person name="Nguyen H.T.T."/>
            <person name="Saunders A.M."/>
            <person name="Nielsen J.L."/>
            <person name="Wimmer R."/>
            <person name="Le V.Q."/>
            <person name="McIlroy S.J."/>
            <person name="Petrovski S."/>
            <person name="Seviour R.J."/>
            <person name="Calteau A."/>
            <person name="Nielsen K.L."/>
            <person name="Nielsen P.H."/>
        </authorList>
    </citation>
    <scope>NUCLEOTIDE SEQUENCE [LARGE SCALE GENOMIC DNA]</scope>
    <source>
        <strain evidence="3 4">Ben 74</strain>
    </source>
</reference>
<dbReference type="Gene3D" id="1.10.10.10">
    <property type="entry name" value="Winged helix-like DNA-binding domain superfamily/Winged helix DNA-binding domain"/>
    <property type="match status" value="1"/>
</dbReference>
<dbReference type="STRING" id="1193518.BN13_500019"/>
<sequence>MKKEPRARGPVPTRSAPPTPAQAQVLAVLDRAGAPLTVAELAEATDQHGNTVREHLDGLVDLGLVERVKADSAGRGRPSYLYAVVTPAIARPALVLIAALAGELRRTAPDPAVAARELGRSVQPELLVERPSGWVAPTSYPGDDGELSPLERHLADLGFAPEDVADDTMRLHTCPLVTVARADADVVCSFHAGLIDRWAADHDLGDFDLHPFAEPGACTITRTTQPEPSTRKA</sequence>
<keyword evidence="4" id="KW-1185">Reference proteome</keyword>
<dbReference type="InterPro" id="IPR011991">
    <property type="entry name" value="ArsR-like_HTH"/>
</dbReference>
<dbReference type="EMBL" id="CAJC01000162">
    <property type="protein sequence ID" value="CCI53891.1"/>
    <property type="molecule type" value="Genomic_DNA"/>
</dbReference>
<protein>
    <submittedName>
        <fullName evidence="3">Putative Transcriptional regulator</fullName>
    </submittedName>
</protein>
<dbReference type="RefSeq" id="WP_162199936.1">
    <property type="nucleotide sequence ID" value="NZ_HF571038.1"/>
</dbReference>
<evidence type="ECO:0000313" key="4">
    <source>
        <dbReference type="Proteomes" id="UP000035720"/>
    </source>
</evidence>
<dbReference type="CDD" id="cd00090">
    <property type="entry name" value="HTH_ARSR"/>
    <property type="match status" value="1"/>
</dbReference>
<dbReference type="Pfam" id="PF12802">
    <property type="entry name" value="MarR_2"/>
    <property type="match status" value="1"/>
</dbReference>
<dbReference type="SUPFAM" id="SSF46785">
    <property type="entry name" value="Winged helix' DNA-binding domain"/>
    <property type="match status" value="1"/>
</dbReference>
<dbReference type="InterPro" id="IPR036388">
    <property type="entry name" value="WH-like_DNA-bd_sf"/>
</dbReference>
<dbReference type="GO" id="GO:0003700">
    <property type="term" value="F:DNA-binding transcription factor activity"/>
    <property type="evidence" value="ECO:0007669"/>
    <property type="project" value="InterPro"/>
</dbReference>
<name>A0A077M999_9MICO</name>